<dbReference type="PRINTS" id="PR01836">
    <property type="entry name" value="MGATPASE"/>
</dbReference>
<dbReference type="SUPFAM" id="SSF81665">
    <property type="entry name" value="Calcium ATPase, transmembrane domain M"/>
    <property type="match status" value="1"/>
</dbReference>
<comment type="function">
    <text evidence="1">Mediates magnesium influx to the cytosol.</text>
</comment>
<evidence type="ECO:0000256" key="1">
    <source>
        <dbReference type="ARBA" id="ARBA00003954"/>
    </source>
</evidence>
<feature type="transmembrane region" description="Helical" evidence="18">
    <location>
        <begin position="795"/>
        <end position="818"/>
    </location>
</feature>
<dbReference type="SUPFAM" id="SSF56784">
    <property type="entry name" value="HAD-like"/>
    <property type="match status" value="1"/>
</dbReference>
<evidence type="ECO:0000256" key="10">
    <source>
        <dbReference type="ARBA" id="ARBA00022741"/>
    </source>
</evidence>
<evidence type="ECO:0000313" key="23">
    <source>
        <dbReference type="Proteomes" id="UP000789572"/>
    </source>
</evidence>
<keyword evidence="14 18" id="KW-1133">Transmembrane helix</keyword>
<dbReference type="GO" id="GO:0005886">
    <property type="term" value="C:plasma membrane"/>
    <property type="evidence" value="ECO:0007669"/>
    <property type="project" value="UniProtKB-SubCell"/>
</dbReference>
<dbReference type="InterPro" id="IPR008250">
    <property type="entry name" value="ATPase_P-typ_transduc_dom_A_sf"/>
</dbReference>
<comment type="subcellular location">
    <subcellularLocation>
        <location evidence="2">Cell inner membrane</location>
        <topology evidence="2">Multi-pass membrane protein</topology>
    </subcellularLocation>
</comment>
<gene>
    <name evidence="22" type="ORF">POCULU_LOCUS3464</name>
</gene>
<evidence type="ECO:0000256" key="14">
    <source>
        <dbReference type="ARBA" id="ARBA00022989"/>
    </source>
</evidence>
<dbReference type="Pfam" id="PF00122">
    <property type="entry name" value="E1-E2_ATPase"/>
    <property type="match status" value="1"/>
</dbReference>
<accession>A0A9N9FA22</accession>
<evidence type="ECO:0000256" key="7">
    <source>
        <dbReference type="ARBA" id="ARBA00022519"/>
    </source>
</evidence>
<evidence type="ECO:0000256" key="9">
    <source>
        <dbReference type="ARBA" id="ARBA00022692"/>
    </source>
</evidence>
<evidence type="ECO:0000256" key="2">
    <source>
        <dbReference type="ARBA" id="ARBA00004429"/>
    </source>
</evidence>
<evidence type="ECO:0000259" key="21">
    <source>
        <dbReference type="Pfam" id="PF00690"/>
    </source>
</evidence>
<dbReference type="InterPro" id="IPR004014">
    <property type="entry name" value="ATPase_P-typ_cation-transptr_N"/>
</dbReference>
<dbReference type="Gene3D" id="1.20.1110.10">
    <property type="entry name" value="Calcium-transporting ATPase, transmembrane domain"/>
    <property type="match status" value="1"/>
</dbReference>
<organism evidence="22 23">
    <name type="scientific">Paraglomus occultum</name>
    <dbReference type="NCBI Taxonomy" id="144539"/>
    <lineage>
        <taxon>Eukaryota</taxon>
        <taxon>Fungi</taxon>
        <taxon>Fungi incertae sedis</taxon>
        <taxon>Mucoromycota</taxon>
        <taxon>Glomeromycotina</taxon>
        <taxon>Glomeromycetes</taxon>
        <taxon>Paraglomerales</taxon>
        <taxon>Paraglomeraceae</taxon>
        <taxon>Paraglomus</taxon>
    </lineage>
</organism>
<evidence type="ECO:0000256" key="15">
    <source>
        <dbReference type="ARBA" id="ARBA00023136"/>
    </source>
</evidence>
<keyword evidence="12" id="KW-0460">Magnesium</keyword>
<feature type="transmembrane region" description="Helical" evidence="18">
    <location>
        <begin position="295"/>
        <end position="313"/>
    </location>
</feature>
<dbReference type="GO" id="GO:0015444">
    <property type="term" value="F:P-type magnesium transporter activity"/>
    <property type="evidence" value="ECO:0007669"/>
    <property type="project" value="UniProtKB-EC"/>
</dbReference>
<evidence type="ECO:0000259" key="19">
    <source>
        <dbReference type="Pfam" id="PF00122"/>
    </source>
</evidence>
<dbReference type="SUPFAM" id="SSF81660">
    <property type="entry name" value="Metal cation-transporting ATPase, ATP-binding domain N"/>
    <property type="match status" value="1"/>
</dbReference>
<evidence type="ECO:0000256" key="13">
    <source>
        <dbReference type="ARBA" id="ARBA00022967"/>
    </source>
</evidence>
<dbReference type="Gene3D" id="3.40.1110.10">
    <property type="entry name" value="Calcium-transporting ATPase, cytoplasmic domain N"/>
    <property type="match status" value="1"/>
</dbReference>
<dbReference type="OrthoDB" id="158672at2759"/>
<comment type="caution">
    <text evidence="22">The sequence shown here is derived from an EMBL/GenBank/DDBJ whole genome shotgun (WGS) entry which is preliminary data.</text>
</comment>
<dbReference type="NCBIfam" id="TIGR01524">
    <property type="entry name" value="ATPase-IIIB_Mg"/>
    <property type="match status" value="1"/>
</dbReference>
<evidence type="ECO:0000256" key="3">
    <source>
        <dbReference type="ARBA" id="ARBA00008746"/>
    </source>
</evidence>
<keyword evidence="8" id="KW-0597">Phosphoprotein</keyword>
<evidence type="ECO:0000256" key="5">
    <source>
        <dbReference type="ARBA" id="ARBA00013555"/>
    </source>
</evidence>
<evidence type="ECO:0000256" key="8">
    <source>
        <dbReference type="ARBA" id="ARBA00022553"/>
    </source>
</evidence>
<dbReference type="InterPro" id="IPR036412">
    <property type="entry name" value="HAD-like_sf"/>
</dbReference>
<dbReference type="GO" id="GO:0005524">
    <property type="term" value="F:ATP binding"/>
    <property type="evidence" value="ECO:0007669"/>
    <property type="project" value="UniProtKB-KW"/>
</dbReference>
<dbReference type="AlphaFoldDB" id="A0A9N9FA22"/>
<feature type="transmembrane region" description="Helical" evidence="18">
    <location>
        <begin position="98"/>
        <end position="117"/>
    </location>
</feature>
<comment type="similarity">
    <text evidence="3">Belongs to the cation transport ATPase (P-type) (TC 3.A.3) family. Type IIIB subfamily.</text>
</comment>
<dbReference type="GO" id="GO:0016887">
    <property type="term" value="F:ATP hydrolysis activity"/>
    <property type="evidence" value="ECO:0007669"/>
    <property type="project" value="InterPro"/>
</dbReference>
<feature type="domain" description="P-type ATPase A" evidence="19">
    <location>
        <begin position="165"/>
        <end position="278"/>
    </location>
</feature>
<dbReference type="Pfam" id="PF00690">
    <property type="entry name" value="Cation_ATPase_N"/>
    <property type="match status" value="1"/>
</dbReference>
<dbReference type="InterPro" id="IPR044492">
    <property type="entry name" value="P_typ_ATPase_HD_dom"/>
</dbReference>
<protein>
    <recommendedName>
        <fullName evidence="5">Magnesium-transporting ATPase, P-type 1</fullName>
        <ecNumber evidence="4">7.2.2.14</ecNumber>
    </recommendedName>
    <alternativeName>
        <fullName evidence="16">Mg(2+) transport ATPase, P-type 1</fullName>
    </alternativeName>
</protein>
<keyword evidence="15 18" id="KW-0472">Membrane</keyword>
<dbReference type="InterPro" id="IPR059000">
    <property type="entry name" value="ATPase_P-type_domA"/>
</dbReference>
<dbReference type="InterPro" id="IPR006068">
    <property type="entry name" value="ATPase_P-typ_cation-transptr_C"/>
</dbReference>
<feature type="transmembrane region" description="Helical" evidence="18">
    <location>
        <begin position="72"/>
        <end position="92"/>
    </location>
</feature>
<evidence type="ECO:0000256" key="18">
    <source>
        <dbReference type="SAM" id="Phobius"/>
    </source>
</evidence>
<dbReference type="PANTHER" id="PTHR42861">
    <property type="entry name" value="CALCIUM-TRANSPORTING ATPASE"/>
    <property type="match status" value="1"/>
</dbReference>
<feature type="domain" description="Cation-transporting P-type ATPase C-terminal" evidence="20">
    <location>
        <begin position="749"/>
        <end position="822"/>
    </location>
</feature>
<dbReference type="EMBL" id="CAJVPJ010000384">
    <property type="protein sequence ID" value="CAG8518904.1"/>
    <property type="molecule type" value="Genomic_DNA"/>
</dbReference>
<dbReference type="InterPro" id="IPR023298">
    <property type="entry name" value="ATPase_P-typ_TM_dom_sf"/>
</dbReference>
<dbReference type="Gene3D" id="2.70.150.10">
    <property type="entry name" value="Calcium-transporting ATPase, cytoplasmic transduction domain A"/>
    <property type="match status" value="1"/>
</dbReference>
<keyword evidence="11" id="KW-0067">ATP-binding</keyword>
<feature type="transmembrane region" description="Helical" evidence="18">
    <location>
        <begin position="325"/>
        <end position="349"/>
    </location>
</feature>
<dbReference type="SUPFAM" id="SSF81653">
    <property type="entry name" value="Calcium ATPase, transduction domain A"/>
    <property type="match status" value="1"/>
</dbReference>
<dbReference type="InterPro" id="IPR001757">
    <property type="entry name" value="P_typ_ATPase"/>
</dbReference>
<dbReference type="SFLD" id="SFLDS00003">
    <property type="entry name" value="Haloacid_Dehalogenase"/>
    <property type="match status" value="1"/>
</dbReference>
<keyword evidence="10" id="KW-0547">Nucleotide-binding</keyword>
<reference evidence="22" key="1">
    <citation type="submission" date="2021-06" db="EMBL/GenBank/DDBJ databases">
        <authorList>
            <person name="Kallberg Y."/>
            <person name="Tangrot J."/>
            <person name="Rosling A."/>
        </authorList>
    </citation>
    <scope>NUCLEOTIDE SEQUENCE</scope>
    <source>
        <strain evidence="22">IA702</strain>
    </source>
</reference>
<evidence type="ECO:0000259" key="20">
    <source>
        <dbReference type="Pfam" id="PF00689"/>
    </source>
</evidence>
<name>A0A9N9FA22_9GLOM</name>
<evidence type="ECO:0000256" key="4">
    <source>
        <dbReference type="ARBA" id="ARBA00012786"/>
    </source>
</evidence>
<keyword evidence="7" id="KW-0997">Cell inner membrane</keyword>
<keyword evidence="6" id="KW-1003">Cell membrane</keyword>
<evidence type="ECO:0000256" key="6">
    <source>
        <dbReference type="ARBA" id="ARBA00022475"/>
    </source>
</evidence>
<dbReference type="SFLD" id="SFLDF00027">
    <property type="entry name" value="p-type_atpase"/>
    <property type="match status" value="1"/>
</dbReference>
<keyword evidence="9 18" id="KW-0812">Transmembrane</keyword>
<feature type="domain" description="Cation-transporting P-type ATPase N-terminal" evidence="21">
    <location>
        <begin position="44"/>
        <end position="89"/>
    </location>
</feature>
<keyword evidence="13" id="KW-1278">Translocase</keyword>
<dbReference type="NCBIfam" id="TIGR01494">
    <property type="entry name" value="ATPase_P-type"/>
    <property type="match status" value="1"/>
</dbReference>
<dbReference type="Pfam" id="PF13246">
    <property type="entry name" value="Cation_ATPase"/>
    <property type="match status" value="1"/>
</dbReference>
<dbReference type="InterPro" id="IPR006415">
    <property type="entry name" value="P-type_ATPase_IIIB"/>
</dbReference>
<dbReference type="InterPro" id="IPR023214">
    <property type="entry name" value="HAD_sf"/>
</dbReference>
<dbReference type="Gene3D" id="3.40.50.1000">
    <property type="entry name" value="HAD superfamily/HAD-like"/>
    <property type="match status" value="1"/>
</dbReference>
<dbReference type="Pfam" id="PF00689">
    <property type="entry name" value="Cation_ATPase_C"/>
    <property type="match status" value="1"/>
</dbReference>
<sequence>MASGNKLEELSTELIITVSDNTQTGSLSQQQQLPIILDNNNRPLSREIAERRLKTHGENVISGQRPTRWYTILYRTIFHPFNFLLGGISIFAAVTKDISTVTVLLSMILLSVGIRFIQEYKGEVAAQALKNMVNSSSTVIRLYSPPDIRDPNFEDVEKMDRGEMVEMDIPLKDIVPGDWVRISAGDLIPGDVQLVSSKDLFVSQASLTGESIPVEKFTVLQPQNLIMSDEATKTGKSAKFELDRPDLCFMGTSVVSGTATAIVLNTGPNTYFGKMAEKLSNQRPTNAFQIGIRRISYLFLVIMFSIIPPVLLLQGFLKKEWKDGLLFAAAVAVGLTPEMLPMVVSANTARGAFALSKKKCIVKRLDSVISLGGVDVLCTDKTGKLDSVYSRTLTCNKVILMKYLDYLGEICQLPLYLGYLNSYFQTGLKNLLDEAVIEFFKNENETDIAPNFFQVDEIPFDFIRRRMSVILESKQDMQRFLISKGAVDEMLTCCTNIYIRKDNDPSDAIFPTTDIVPITPEILTSIKNLNERLNNEGLRVIAVAFKCMKECSAFNVADESELTLVGVCVFYDPPKPSAKPALQELLKYNVEVKVLTGDSPVVCRKVCEEINLPIKSIVTNTELEGLDDSQLEEIAENGTIFAKLTPLQKANIVSALKRRNHIVGFLGDGINDAPAIRESDCGISVDEGTDIAKESADIILLEKSLMVLADGIVHGRITYGNTIKYIKMVISSNFGNVFSVLIASVWLPFLPMDPIQIILQNLLYDFSQTSIPWDKLDPEYLLSPKRWSAKSIARFMVFVGPFSSIFDITTFLFMVYYYQCNNPDDHYKVQLFRK</sequence>
<proteinExistence type="inferred from homology"/>
<dbReference type="SFLD" id="SFLDG00002">
    <property type="entry name" value="C1.7:_P-type_atpase_like"/>
    <property type="match status" value="1"/>
</dbReference>
<dbReference type="InterPro" id="IPR023299">
    <property type="entry name" value="ATPase_P-typ_cyto_dom_N"/>
</dbReference>
<evidence type="ECO:0000256" key="16">
    <source>
        <dbReference type="ARBA" id="ARBA00029806"/>
    </source>
</evidence>
<evidence type="ECO:0000256" key="17">
    <source>
        <dbReference type="ARBA" id="ARBA00047295"/>
    </source>
</evidence>
<evidence type="ECO:0000256" key="12">
    <source>
        <dbReference type="ARBA" id="ARBA00022842"/>
    </source>
</evidence>
<evidence type="ECO:0000313" key="22">
    <source>
        <dbReference type="EMBL" id="CAG8518904.1"/>
    </source>
</evidence>
<dbReference type="Proteomes" id="UP000789572">
    <property type="component" value="Unassembled WGS sequence"/>
</dbReference>
<keyword evidence="23" id="KW-1185">Reference proteome</keyword>
<evidence type="ECO:0000256" key="11">
    <source>
        <dbReference type="ARBA" id="ARBA00022840"/>
    </source>
</evidence>
<dbReference type="EC" id="7.2.2.14" evidence="4"/>
<comment type="catalytic activity">
    <reaction evidence="17">
        <text>Mg(2+)(out) + ATP + H2O = Mg(2+)(in) + ADP + phosphate + H(+)</text>
        <dbReference type="Rhea" id="RHEA:10260"/>
        <dbReference type="ChEBI" id="CHEBI:15377"/>
        <dbReference type="ChEBI" id="CHEBI:15378"/>
        <dbReference type="ChEBI" id="CHEBI:18420"/>
        <dbReference type="ChEBI" id="CHEBI:30616"/>
        <dbReference type="ChEBI" id="CHEBI:43474"/>
        <dbReference type="ChEBI" id="CHEBI:456216"/>
        <dbReference type="EC" id="7.2.2.14"/>
    </reaction>
</comment>